<dbReference type="Pfam" id="PF01522">
    <property type="entry name" value="Polysacc_deac_1"/>
    <property type="match status" value="1"/>
</dbReference>
<keyword evidence="2" id="KW-0378">Hydrolase</keyword>
<dbReference type="InterPro" id="IPR011330">
    <property type="entry name" value="Glyco_hydro/deAcase_b/a-brl"/>
</dbReference>
<dbReference type="PANTHER" id="PTHR10587:SF133">
    <property type="entry name" value="CHITIN DEACETYLASE 1-RELATED"/>
    <property type="match status" value="1"/>
</dbReference>
<dbReference type="AlphaFoldDB" id="A0A5B8Z426"/>
<dbReference type="EMBL" id="CP042593">
    <property type="protein sequence ID" value="QED47638.1"/>
    <property type="molecule type" value="Genomic_DNA"/>
</dbReference>
<dbReference type="InterPro" id="IPR002509">
    <property type="entry name" value="NODB_dom"/>
</dbReference>
<dbReference type="GO" id="GO:0046872">
    <property type="term" value="F:metal ion binding"/>
    <property type="evidence" value="ECO:0007669"/>
    <property type="project" value="UniProtKB-KW"/>
</dbReference>
<keyword evidence="1" id="KW-0479">Metal-binding</keyword>
<evidence type="ECO:0000259" key="3">
    <source>
        <dbReference type="PROSITE" id="PS51677"/>
    </source>
</evidence>
<dbReference type="Gene3D" id="3.20.20.370">
    <property type="entry name" value="Glycoside hydrolase/deacetylase"/>
    <property type="match status" value="1"/>
</dbReference>
<reference evidence="5" key="1">
    <citation type="submission" date="2019-08" db="EMBL/GenBank/DDBJ databases">
        <authorList>
            <person name="Zheng X."/>
        </authorList>
    </citation>
    <scope>NUCLEOTIDE SEQUENCE [LARGE SCALE GENOMIC DNA]</scope>
    <source>
        <strain evidence="5">FJAT-25496</strain>
    </source>
</reference>
<dbReference type="STRING" id="1742359.GCA_001439625_00520"/>
<accession>A0A5B8Z426</accession>
<dbReference type="KEGG" id="bda:FSZ17_10400"/>
<protein>
    <submittedName>
        <fullName evidence="4">Polysaccharide deacetylase family protein</fullName>
    </submittedName>
</protein>
<keyword evidence="5" id="KW-1185">Reference proteome</keyword>
<dbReference type="SUPFAM" id="SSF88713">
    <property type="entry name" value="Glycoside hydrolase/deacetylase"/>
    <property type="match status" value="1"/>
</dbReference>
<dbReference type="GO" id="GO:0016020">
    <property type="term" value="C:membrane"/>
    <property type="evidence" value="ECO:0007669"/>
    <property type="project" value="TreeGrafter"/>
</dbReference>
<evidence type="ECO:0000313" key="4">
    <source>
        <dbReference type="EMBL" id="QED47638.1"/>
    </source>
</evidence>
<dbReference type="PROSITE" id="PS51677">
    <property type="entry name" value="NODB"/>
    <property type="match status" value="1"/>
</dbReference>
<dbReference type="PANTHER" id="PTHR10587">
    <property type="entry name" value="GLYCOSYL TRANSFERASE-RELATED"/>
    <property type="match status" value="1"/>
</dbReference>
<dbReference type="Proteomes" id="UP000321555">
    <property type="component" value="Chromosome"/>
</dbReference>
<evidence type="ECO:0000256" key="1">
    <source>
        <dbReference type="ARBA" id="ARBA00022723"/>
    </source>
</evidence>
<sequence>MKKNTLFVFALFIFYFSFCLTTVAHTRSREEYEKLGHVVWEVDTKEKIVAITFDDGPHPVFTPQILDILAKYNAKATFFVAGNKVKRFPSVLERIAKEGHEIANHTYNHIFNRNITSSTLSSELEQTDEIIQSIIGYKPTLYRPVGGMHNDLIINTAVKNGKLVILWSWHLDAEDWKNPAASQISRHITKGIRPGNIVLLHDWIGTEYSRTSQTVKGLETTLRFLYQNGYECVTVSELLFRSEIIDQDYFNTFPIE</sequence>
<proteinExistence type="predicted"/>
<feature type="domain" description="NodB homology" evidence="3">
    <location>
        <begin position="47"/>
        <end position="233"/>
    </location>
</feature>
<dbReference type="GO" id="GO:0016810">
    <property type="term" value="F:hydrolase activity, acting on carbon-nitrogen (but not peptide) bonds"/>
    <property type="evidence" value="ECO:0007669"/>
    <property type="project" value="InterPro"/>
</dbReference>
<dbReference type="OrthoDB" id="9812065at2"/>
<name>A0A5B8Z426_CYTDA</name>
<evidence type="ECO:0000256" key="2">
    <source>
        <dbReference type="ARBA" id="ARBA00022801"/>
    </source>
</evidence>
<dbReference type="CDD" id="cd10917">
    <property type="entry name" value="CE4_NodB_like_6s_7s"/>
    <property type="match status" value="1"/>
</dbReference>
<gene>
    <name evidence="4" type="ORF">FSZ17_10400</name>
</gene>
<organism evidence="4 5">
    <name type="scientific">Cytobacillus dafuensis</name>
    <name type="common">Bacillus dafuensis</name>
    <dbReference type="NCBI Taxonomy" id="1742359"/>
    <lineage>
        <taxon>Bacteria</taxon>
        <taxon>Bacillati</taxon>
        <taxon>Bacillota</taxon>
        <taxon>Bacilli</taxon>
        <taxon>Bacillales</taxon>
        <taxon>Bacillaceae</taxon>
        <taxon>Cytobacillus</taxon>
    </lineage>
</organism>
<evidence type="ECO:0000313" key="5">
    <source>
        <dbReference type="Proteomes" id="UP000321555"/>
    </source>
</evidence>
<dbReference type="InterPro" id="IPR050248">
    <property type="entry name" value="Polysacc_deacetylase_ArnD"/>
</dbReference>
<dbReference type="GO" id="GO:0005975">
    <property type="term" value="P:carbohydrate metabolic process"/>
    <property type="evidence" value="ECO:0007669"/>
    <property type="project" value="InterPro"/>
</dbReference>